<dbReference type="SUPFAM" id="SSF53335">
    <property type="entry name" value="S-adenosyl-L-methionine-dependent methyltransferases"/>
    <property type="match status" value="1"/>
</dbReference>
<evidence type="ECO:0000313" key="2">
    <source>
        <dbReference type="EMBL" id="MEK7950825.1"/>
    </source>
</evidence>
<dbReference type="GO" id="GO:0008168">
    <property type="term" value="F:methyltransferase activity"/>
    <property type="evidence" value="ECO:0007669"/>
    <property type="project" value="UniProtKB-KW"/>
</dbReference>
<evidence type="ECO:0000313" key="3">
    <source>
        <dbReference type="Proteomes" id="UP001371305"/>
    </source>
</evidence>
<keyword evidence="2" id="KW-0489">Methyltransferase</keyword>
<dbReference type="Proteomes" id="UP001371305">
    <property type="component" value="Unassembled WGS sequence"/>
</dbReference>
<keyword evidence="2" id="KW-0808">Transferase</keyword>
<sequence length="246" mass="26944">MSFDRALKGPWIGHSFRSLLAGLRHDAFYSLLNRNVSGLEDLGDSANGCNWTILTTDLNADSVIYSAGVGRDISFEHALANRFSATIQLIDPSPTGQATMSLAPNQRPEFIFHPVALAGKPGFLDLGEPSNPEEGSWMSMDGTVQSNNAHQAMIQVPCVTVSDLMKQLGHRSIDLLKIDIEGAEYAVLESLLEEKVPVRQIAVEFHNGILPGIPRSLTINLLFRLFRDGYRLVYKGGNNHTLVKAS</sequence>
<dbReference type="GO" id="GO:0032259">
    <property type="term" value="P:methylation"/>
    <property type="evidence" value="ECO:0007669"/>
    <property type="project" value="UniProtKB-KW"/>
</dbReference>
<dbReference type="Gene3D" id="3.40.50.150">
    <property type="entry name" value="Vaccinia Virus protein VP39"/>
    <property type="match status" value="1"/>
</dbReference>
<dbReference type="EMBL" id="JBBUKT010000003">
    <property type="protein sequence ID" value="MEK7950825.1"/>
    <property type="molecule type" value="Genomic_DNA"/>
</dbReference>
<comment type="caution">
    <text evidence="2">The sequence shown here is derived from an EMBL/GenBank/DDBJ whole genome shotgun (WGS) entry which is preliminary data.</text>
</comment>
<dbReference type="PANTHER" id="PTHR32026">
    <property type="entry name" value="METHYLTRANSFERASE-LIKE PROTEIN 24"/>
    <property type="match status" value="1"/>
</dbReference>
<dbReference type="InterPro" id="IPR006342">
    <property type="entry name" value="FkbM_mtfrase"/>
</dbReference>
<dbReference type="Pfam" id="PF05050">
    <property type="entry name" value="Methyltransf_21"/>
    <property type="match status" value="1"/>
</dbReference>
<organism evidence="2 3">
    <name type="scientific">Luteolibacter soli</name>
    <dbReference type="NCBI Taxonomy" id="3135280"/>
    <lineage>
        <taxon>Bacteria</taxon>
        <taxon>Pseudomonadati</taxon>
        <taxon>Verrucomicrobiota</taxon>
        <taxon>Verrucomicrobiia</taxon>
        <taxon>Verrucomicrobiales</taxon>
        <taxon>Verrucomicrobiaceae</taxon>
        <taxon>Luteolibacter</taxon>
    </lineage>
</organism>
<dbReference type="RefSeq" id="WP_341404426.1">
    <property type="nucleotide sequence ID" value="NZ_JBBUKT010000003.1"/>
</dbReference>
<protein>
    <submittedName>
        <fullName evidence="2">FkbM family methyltransferase</fullName>
    </submittedName>
</protein>
<evidence type="ECO:0000259" key="1">
    <source>
        <dbReference type="Pfam" id="PF05050"/>
    </source>
</evidence>
<keyword evidence="3" id="KW-1185">Reference proteome</keyword>
<dbReference type="NCBIfam" id="TIGR01444">
    <property type="entry name" value="fkbM_fam"/>
    <property type="match status" value="1"/>
</dbReference>
<name>A0ABU9ATW7_9BACT</name>
<dbReference type="InterPro" id="IPR029063">
    <property type="entry name" value="SAM-dependent_MTases_sf"/>
</dbReference>
<proteinExistence type="predicted"/>
<accession>A0ABU9ATW7</accession>
<gene>
    <name evidence="2" type="ORF">WKV53_09975</name>
</gene>
<reference evidence="2 3" key="1">
    <citation type="submission" date="2024-04" db="EMBL/GenBank/DDBJ databases">
        <title>Luteolibacter sp. isolated from soil.</title>
        <authorList>
            <person name="An J."/>
        </authorList>
    </citation>
    <scope>NUCLEOTIDE SEQUENCE [LARGE SCALE GENOMIC DNA]</scope>
    <source>
        <strain evidence="2 3">Y139</strain>
    </source>
</reference>
<dbReference type="InterPro" id="IPR026913">
    <property type="entry name" value="METTL24"/>
</dbReference>
<feature type="domain" description="Methyltransferase FkbM" evidence="1">
    <location>
        <begin position="149"/>
        <end position="207"/>
    </location>
</feature>